<keyword evidence="5" id="KW-1185">Reference proteome</keyword>
<dbReference type="Proteomes" id="UP001140510">
    <property type="component" value="Unassembled WGS sequence"/>
</dbReference>
<feature type="domain" description="Apple" evidence="3">
    <location>
        <begin position="90"/>
        <end position="131"/>
    </location>
</feature>
<dbReference type="InterPro" id="IPR003609">
    <property type="entry name" value="Pan_app"/>
</dbReference>
<reference evidence="4" key="1">
    <citation type="submission" date="2022-10" db="EMBL/GenBank/DDBJ databases">
        <title>Tapping the CABI collections for fungal endophytes: first genome assemblies for Collariella, Neodidymelliopsis, Ascochyta clinopodiicola, Didymella pomorum, Didymosphaeria variabile, Neocosmospora piperis and Neocucurbitaria cava.</title>
        <authorList>
            <person name="Hill R."/>
        </authorList>
    </citation>
    <scope>NUCLEOTIDE SEQUENCE</scope>
    <source>
        <strain evidence="4">IMI 355091</strain>
    </source>
</reference>
<dbReference type="PANTHER" id="PTHR33946">
    <property type="match status" value="1"/>
</dbReference>
<evidence type="ECO:0000256" key="1">
    <source>
        <dbReference type="SAM" id="MobiDB-lite"/>
    </source>
</evidence>
<proteinExistence type="predicted"/>
<comment type="caution">
    <text evidence="4">The sequence shown here is derived from an EMBL/GenBank/DDBJ whole genome shotgun (WGS) entry which is preliminary data.</text>
</comment>
<dbReference type="EMBL" id="JAPEVA010000080">
    <property type="protein sequence ID" value="KAJ4400998.1"/>
    <property type="molecule type" value="Genomic_DNA"/>
</dbReference>
<feature type="chain" id="PRO_5040883195" description="Apple domain-containing protein" evidence="2">
    <location>
        <begin position="25"/>
        <end position="705"/>
    </location>
</feature>
<dbReference type="AlphaFoldDB" id="A0A9W8Z752"/>
<accession>A0A9W8Z752</accession>
<protein>
    <recommendedName>
        <fullName evidence="3">Apple domain-containing protein</fullName>
    </recommendedName>
</protein>
<dbReference type="Gene3D" id="3.50.4.10">
    <property type="entry name" value="Hepatocyte Growth Factor"/>
    <property type="match status" value="2"/>
</dbReference>
<feature type="domain" description="Apple" evidence="3">
    <location>
        <begin position="301"/>
        <end position="342"/>
    </location>
</feature>
<dbReference type="Pfam" id="PF14295">
    <property type="entry name" value="PAN_4"/>
    <property type="match status" value="3"/>
</dbReference>
<feature type="compositionally biased region" description="Low complexity" evidence="1">
    <location>
        <begin position="256"/>
        <end position="272"/>
    </location>
</feature>
<dbReference type="OrthoDB" id="160645at2759"/>
<evidence type="ECO:0000313" key="4">
    <source>
        <dbReference type="EMBL" id="KAJ4400998.1"/>
    </source>
</evidence>
<feature type="region of interest" description="Disordered" evidence="1">
    <location>
        <begin position="256"/>
        <end position="279"/>
    </location>
</feature>
<evidence type="ECO:0000259" key="3">
    <source>
        <dbReference type="Pfam" id="PF14295"/>
    </source>
</evidence>
<sequence length="705" mass="74286">MASTTMRLSTLALISLAAVHSASAATSPTGSVTISSSLAVDSSSSTSSSSFSASPSPSVALNALSCEGEDIGSTSTYKTSKSTYDITCGADYPGGDIRFLWADSFDACVDACDQETDCLTVAFRSGACYLKNQLTVTSSDAGIWAAKKHDADATAKAEATAAGPTCIEKASDANTYKSSSGKSFKIICGKEYGGGDLSFASTTSFKDCIETCSGNTECVDVSYVNGACYLKSLKSSLIDAGHVWTAELIDLTSMPSASSTSSSIPSATAGSSEDLTCSDSKDDKKAYIAANGGSFIIECGVDYGGNDLKAVDSTSFTDCMDTCDSTDGCVDVSYVWGRCYMKSSAGTSSAAGHVWTGRRTKAGPSDAEVLSALNQIGGSFCTSYIDYKPPGVTKTTTTTLGTSTILSVQTEKVTITKFNTAYATSIAIQTLPMLQPRQAVSTPSIVSRWPASRISSVCSLVATGTSTTYSTATATAAPVTRVSTLTTLIPVTKTTLVTTVISSSTRAPNPTAAVNLDFENGDDYNWAWRTSSDLYKGTVQSPGHSRNGVTSNFAATITRNPGKTQYYTYGAYSQALPFMVYGQTYRFEISLKYDVDSADDCALTVSLWGQGGVVLRTSTTPPSNPNDNSVNSVNQCGTSTDFRYQVVGPQTPREWHRFVGYYRAPPYAKDYTKQVQFGYQCQGGTLVDKQTIWYDDIVVVPVAAC</sequence>
<keyword evidence="2" id="KW-0732">Signal</keyword>
<organism evidence="4 5">
    <name type="scientific">Didymella pomorum</name>
    <dbReference type="NCBI Taxonomy" id="749634"/>
    <lineage>
        <taxon>Eukaryota</taxon>
        <taxon>Fungi</taxon>
        <taxon>Dikarya</taxon>
        <taxon>Ascomycota</taxon>
        <taxon>Pezizomycotina</taxon>
        <taxon>Dothideomycetes</taxon>
        <taxon>Pleosporomycetidae</taxon>
        <taxon>Pleosporales</taxon>
        <taxon>Pleosporineae</taxon>
        <taxon>Didymellaceae</taxon>
        <taxon>Didymella</taxon>
    </lineage>
</organism>
<evidence type="ECO:0000256" key="2">
    <source>
        <dbReference type="SAM" id="SignalP"/>
    </source>
</evidence>
<name>A0A9W8Z752_9PLEO</name>
<gene>
    <name evidence="4" type="ORF">N0V91_008252</name>
</gene>
<feature type="domain" description="Apple" evidence="3">
    <location>
        <begin position="191"/>
        <end position="231"/>
    </location>
</feature>
<dbReference type="PANTHER" id="PTHR33946:SF4">
    <property type="entry name" value="COAGULATION FACTOR XI"/>
    <property type="match status" value="1"/>
</dbReference>
<feature type="signal peptide" evidence="2">
    <location>
        <begin position="1"/>
        <end position="24"/>
    </location>
</feature>
<evidence type="ECO:0000313" key="5">
    <source>
        <dbReference type="Proteomes" id="UP001140510"/>
    </source>
</evidence>